<evidence type="ECO:0000256" key="4">
    <source>
        <dbReference type="PROSITE-ProRule" id="PRU01100"/>
    </source>
</evidence>
<organism evidence="6 7">
    <name type="scientific">Gillisia lutea</name>
    <dbReference type="NCBI Taxonomy" id="2909668"/>
    <lineage>
        <taxon>Bacteria</taxon>
        <taxon>Pseudomonadati</taxon>
        <taxon>Bacteroidota</taxon>
        <taxon>Flavobacteriia</taxon>
        <taxon>Flavobacteriales</taxon>
        <taxon>Flavobacteriaceae</taxon>
        <taxon>Gillisia</taxon>
    </lineage>
</organism>
<protein>
    <submittedName>
        <fullName evidence="6">Glycoside hydrolase family 26 protein</fullName>
    </submittedName>
</protein>
<sequence>MKYLLLLFIGFTTTSGFSQQLPVNKNASPEAAALLSYISSLGKDILSGQHSYNEHPSQFYNEAQELGGKYPAVWGTDFYWNGENDPGDRIVNAAIEKHKEGSIITLMWHVGKPTDDAPFDWKTSVQDDLTDEEWKELVTPGTEINIRWISQIDQVAEHLKKLQAANVPVLWRPYHEMNGVWFWWGNKKGEEGYIKLWKMMYQRYVNHHKLNNLIWVWNANAPRDIPEDEAFDYKDFYPGSECVDILATDVYHYDYEQKDYEQLLELANGKAIALGEVGQLPKTNILEVQPKWSWFMVWSNWLHTANTPERVKEVYEYKNTITRDELDIKK</sequence>
<dbReference type="PROSITE" id="PS51764">
    <property type="entry name" value="GH26"/>
    <property type="match status" value="1"/>
</dbReference>
<keyword evidence="2 4" id="KW-0378">Hydrolase</keyword>
<dbReference type="PANTHER" id="PTHR40079:SF4">
    <property type="entry name" value="GH26 DOMAIN-CONTAINING PROTEIN-RELATED"/>
    <property type="match status" value="1"/>
</dbReference>
<feature type="domain" description="GH26" evidence="5">
    <location>
        <begin position="29"/>
        <end position="324"/>
    </location>
</feature>
<name>A0ABS9EHG3_9FLAO</name>
<reference evidence="6" key="1">
    <citation type="submission" date="2022-01" db="EMBL/GenBank/DDBJ databases">
        <title>Gillisia lutea sp. nov., isolated from marine plastic residues from the Malvarosa beach (Valencia, Spain).</title>
        <authorList>
            <person name="Vidal-Verdu A."/>
            <person name="Molina-Menor E."/>
            <person name="Satari L."/>
            <person name="Pascual J."/>
            <person name="Pereto J."/>
            <person name="Porcar M."/>
        </authorList>
    </citation>
    <scope>NUCLEOTIDE SEQUENCE</scope>
    <source>
        <strain evidence="6">M10.2A</strain>
    </source>
</reference>
<evidence type="ECO:0000256" key="1">
    <source>
        <dbReference type="ARBA" id="ARBA00007754"/>
    </source>
</evidence>
<proteinExistence type="inferred from homology"/>
<dbReference type="InterPro" id="IPR000805">
    <property type="entry name" value="Glyco_hydro_26"/>
</dbReference>
<dbReference type="InterPro" id="IPR022790">
    <property type="entry name" value="GH26_dom"/>
</dbReference>
<dbReference type="Pfam" id="PF02156">
    <property type="entry name" value="Glyco_hydro_26"/>
    <property type="match status" value="1"/>
</dbReference>
<dbReference type="EMBL" id="JAKGTH010000007">
    <property type="protein sequence ID" value="MCF4101190.1"/>
    <property type="molecule type" value="Genomic_DNA"/>
</dbReference>
<evidence type="ECO:0000256" key="2">
    <source>
        <dbReference type="ARBA" id="ARBA00022801"/>
    </source>
</evidence>
<evidence type="ECO:0000256" key="3">
    <source>
        <dbReference type="ARBA" id="ARBA00023295"/>
    </source>
</evidence>
<comment type="caution">
    <text evidence="6">The sequence shown here is derived from an EMBL/GenBank/DDBJ whole genome shotgun (WGS) entry which is preliminary data.</text>
</comment>
<keyword evidence="3 4" id="KW-0326">Glycosidase</keyword>
<evidence type="ECO:0000313" key="6">
    <source>
        <dbReference type="EMBL" id="MCF4101190.1"/>
    </source>
</evidence>
<feature type="active site" description="Proton donor" evidence="4">
    <location>
        <position position="176"/>
    </location>
</feature>
<dbReference type="SUPFAM" id="SSF51445">
    <property type="entry name" value="(Trans)glycosidases"/>
    <property type="match status" value="1"/>
</dbReference>
<comment type="similarity">
    <text evidence="1 4">Belongs to the glycosyl hydrolase 26 family.</text>
</comment>
<dbReference type="PRINTS" id="PR00739">
    <property type="entry name" value="GLHYDRLASE26"/>
</dbReference>
<evidence type="ECO:0000259" key="5">
    <source>
        <dbReference type="PROSITE" id="PS51764"/>
    </source>
</evidence>
<evidence type="ECO:0000313" key="7">
    <source>
        <dbReference type="Proteomes" id="UP001179363"/>
    </source>
</evidence>
<dbReference type="Proteomes" id="UP001179363">
    <property type="component" value="Unassembled WGS sequence"/>
</dbReference>
<dbReference type="PANTHER" id="PTHR40079">
    <property type="entry name" value="MANNAN ENDO-1,4-BETA-MANNOSIDASE E-RELATED"/>
    <property type="match status" value="1"/>
</dbReference>
<dbReference type="Gene3D" id="3.20.20.80">
    <property type="entry name" value="Glycosidases"/>
    <property type="match status" value="1"/>
</dbReference>
<dbReference type="RefSeq" id="WP_236133340.1">
    <property type="nucleotide sequence ID" value="NZ_JAKGTH010000007.1"/>
</dbReference>
<dbReference type="GO" id="GO:0016787">
    <property type="term" value="F:hydrolase activity"/>
    <property type="evidence" value="ECO:0007669"/>
    <property type="project" value="UniProtKB-KW"/>
</dbReference>
<keyword evidence="7" id="KW-1185">Reference proteome</keyword>
<accession>A0ABS9EHG3</accession>
<feature type="active site" description="Nucleophile" evidence="4">
    <location>
        <position position="276"/>
    </location>
</feature>
<dbReference type="InterPro" id="IPR017853">
    <property type="entry name" value="GH"/>
</dbReference>
<gene>
    <name evidence="6" type="ORF">L1I30_05900</name>
</gene>